<sequence length="182" mass="19063">MGTMRRLVVALAGLVVLSGCVPVAVLRTPQPVSGESLSVGLSGLFSSDGGVVIPVAYYARGDGETEYNLSAQAGLRLGIKQRLADSIGLDAGLTVPYVLLSPGTTGIPLVVDLGLLIGVDRFYLSPRVDWIGFTFNGQAVSGLIYHFTGGYAFEDFLLELSYLNNFQGGGGAFSISGAWKLL</sequence>
<dbReference type="Proteomes" id="UP000265341">
    <property type="component" value="Unassembled WGS sequence"/>
</dbReference>
<dbReference type="AlphaFoldDB" id="A0A399EM67"/>
<dbReference type="PROSITE" id="PS51257">
    <property type="entry name" value="PROKAR_LIPOPROTEIN"/>
    <property type="match status" value="1"/>
</dbReference>
<organism evidence="1 2">
    <name type="scientific">Calidithermus roseus</name>
    <dbReference type="NCBI Taxonomy" id="1644118"/>
    <lineage>
        <taxon>Bacteria</taxon>
        <taxon>Thermotogati</taxon>
        <taxon>Deinococcota</taxon>
        <taxon>Deinococci</taxon>
        <taxon>Thermales</taxon>
        <taxon>Thermaceae</taxon>
        <taxon>Calidithermus</taxon>
    </lineage>
</organism>
<evidence type="ECO:0008006" key="3">
    <source>
        <dbReference type="Google" id="ProtNLM"/>
    </source>
</evidence>
<gene>
    <name evidence="1" type="ORF">Mrose_02622</name>
</gene>
<keyword evidence="2" id="KW-1185">Reference proteome</keyword>
<reference evidence="1 2" key="1">
    <citation type="submission" date="2018-08" db="EMBL/GenBank/DDBJ databases">
        <title>Meiothermus roseus NBRC 110900 genome sequencing project.</title>
        <authorList>
            <person name="Da Costa M.S."/>
            <person name="Albuquerque L."/>
            <person name="Raposo P."/>
            <person name="Froufe H.J.C."/>
            <person name="Barroso C.S."/>
            <person name="Egas C."/>
        </authorList>
    </citation>
    <scope>NUCLEOTIDE SEQUENCE [LARGE SCALE GENOMIC DNA]</scope>
    <source>
        <strain evidence="1 2">NBRC 110900</strain>
    </source>
</reference>
<name>A0A399EM67_9DEIN</name>
<proteinExistence type="predicted"/>
<comment type="caution">
    <text evidence="1">The sequence shown here is derived from an EMBL/GenBank/DDBJ whole genome shotgun (WGS) entry which is preliminary data.</text>
</comment>
<dbReference type="EMBL" id="QWLA01000056">
    <property type="protein sequence ID" value="RIH84520.1"/>
    <property type="molecule type" value="Genomic_DNA"/>
</dbReference>
<evidence type="ECO:0000313" key="1">
    <source>
        <dbReference type="EMBL" id="RIH84520.1"/>
    </source>
</evidence>
<evidence type="ECO:0000313" key="2">
    <source>
        <dbReference type="Proteomes" id="UP000265341"/>
    </source>
</evidence>
<accession>A0A399EM67</accession>
<protein>
    <recommendedName>
        <fullName evidence="3">Lipoprotein</fullName>
    </recommendedName>
</protein>